<keyword evidence="1" id="KW-1133">Transmembrane helix</keyword>
<organism evidence="2">
    <name type="scientific">Sinomonas puerhi</name>
    <dbReference type="NCBI Taxonomy" id="3238584"/>
    <lineage>
        <taxon>Bacteria</taxon>
        <taxon>Bacillati</taxon>
        <taxon>Actinomycetota</taxon>
        <taxon>Actinomycetes</taxon>
        <taxon>Micrococcales</taxon>
        <taxon>Micrococcaceae</taxon>
        <taxon>Sinomonas</taxon>
    </lineage>
</organism>
<feature type="transmembrane region" description="Helical" evidence="1">
    <location>
        <begin position="133"/>
        <end position="155"/>
    </location>
</feature>
<reference evidence="2" key="1">
    <citation type="submission" date="2024-07" db="EMBL/GenBank/DDBJ databases">
        <authorList>
            <person name="fu j."/>
        </authorList>
    </citation>
    <scope>NUCLEOTIDE SEQUENCE</scope>
    <source>
        <strain evidence="2">P10A9</strain>
    </source>
</reference>
<dbReference type="AlphaFoldDB" id="A0AB39L2B5"/>
<keyword evidence="1" id="KW-0472">Membrane</keyword>
<feature type="transmembrane region" description="Helical" evidence="1">
    <location>
        <begin position="7"/>
        <end position="32"/>
    </location>
</feature>
<feature type="transmembrane region" description="Helical" evidence="1">
    <location>
        <begin position="52"/>
        <end position="76"/>
    </location>
</feature>
<protein>
    <submittedName>
        <fullName evidence="2">DUF4386 domain-containing protein</fullName>
    </submittedName>
</protein>
<dbReference type="RefSeq" id="WP_369045897.1">
    <property type="nucleotide sequence ID" value="NZ_CP163302.1"/>
</dbReference>
<dbReference type="Pfam" id="PF14329">
    <property type="entry name" value="DUF4386"/>
    <property type="match status" value="1"/>
</dbReference>
<accession>A0AB39L2B5</accession>
<dbReference type="InterPro" id="IPR025495">
    <property type="entry name" value="DUF4386"/>
</dbReference>
<sequence>MVSTRRTAIVIGTSFLITHVTSVVGMVLYGPILTSTDYTAHLSGPGASGGALLGTLLEVILSLAIVGTGVAFFPVIRRLGEGMALGYAALRTLEAAVIAVGVTPLIAAIALAQAPEAAGTAGLVQALAAVHNWTFIVGPGLICPANTVVLAAVLFRSRLVPRVIPVLGLVGGPLVLALNAWQVLALTPQAPGWTAPAVVPIFAWEVSLAVYLIVKGFRPTPAQSDRVVEAVPA</sequence>
<keyword evidence="1" id="KW-0812">Transmembrane</keyword>
<gene>
    <name evidence="2" type="ORF">AB5L97_19160</name>
</gene>
<feature type="transmembrane region" description="Helical" evidence="1">
    <location>
        <begin position="88"/>
        <end position="113"/>
    </location>
</feature>
<name>A0AB39L2B5_9MICC</name>
<dbReference type="KEGG" id="spue:AB5L97_19160"/>
<evidence type="ECO:0000313" key="2">
    <source>
        <dbReference type="EMBL" id="XDP45353.1"/>
    </source>
</evidence>
<feature type="transmembrane region" description="Helical" evidence="1">
    <location>
        <begin position="193"/>
        <end position="214"/>
    </location>
</feature>
<proteinExistence type="predicted"/>
<evidence type="ECO:0000256" key="1">
    <source>
        <dbReference type="SAM" id="Phobius"/>
    </source>
</evidence>
<dbReference type="EMBL" id="CP163302">
    <property type="protein sequence ID" value="XDP45353.1"/>
    <property type="molecule type" value="Genomic_DNA"/>
</dbReference>
<feature type="transmembrane region" description="Helical" evidence="1">
    <location>
        <begin position="162"/>
        <end position="181"/>
    </location>
</feature>